<dbReference type="EMBL" id="JBHSDI010000013">
    <property type="protein sequence ID" value="MFC4259607.1"/>
    <property type="molecule type" value="Genomic_DNA"/>
</dbReference>
<keyword evidence="1" id="KW-0472">Membrane</keyword>
<feature type="transmembrane region" description="Helical" evidence="1">
    <location>
        <begin position="50"/>
        <end position="72"/>
    </location>
</feature>
<keyword evidence="3" id="KW-1185">Reference proteome</keyword>
<reference evidence="3" key="1">
    <citation type="journal article" date="2019" name="Int. J. Syst. Evol. Microbiol.">
        <title>The Global Catalogue of Microorganisms (GCM) 10K type strain sequencing project: providing services to taxonomists for standard genome sequencing and annotation.</title>
        <authorList>
            <consortium name="The Broad Institute Genomics Platform"/>
            <consortium name="The Broad Institute Genome Sequencing Center for Infectious Disease"/>
            <person name="Wu L."/>
            <person name="Ma J."/>
        </authorList>
    </citation>
    <scope>NUCLEOTIDE SEQUENCE [LARGE SCALE GENOMIC DNA]</scope>
    <source>
        <strain evidence="3">CECT 7297</strain>
    </source>
</reference>
<feature type="transmembrane region" description="Helical" evidence="1">
    <location>
        <begin position="17"/>
        <end position="38"/>
    </location>
</feature>
<dbReference type="Proteomes" id="UP001595798">
    <property type="component" value="Unassembled WGS sequence"/>
</dbReference>
<sequence>MSLLREAYWTIKTCDRLIVLVASGLAGSFLYFALLTSIKGKSLAATRANWFCCTVCSAFLLAISASVVAHWFGARPSLWLSVAIWPIFFLPLQAGYSIALKPEVQASPSTLDEENRS</sequence>
<comment type="caution">
    <text evidence="2">The sequence shown here is derived from an EMBL/GenBank/DDBJ whole genome shotgun (WGS) entry which is preliminary data.</text>
</comment>
<keyword evidence="1" id="KW-0812">Transmembrane</keyword>
<keyword evidence="1" id="KW-1133">Transmembrane helix</keyword>
<protein>
    <submittedName>
        <fullName evidence="2">Uncharacterized protein</fullName>
    </submittedName>
</protein>
<dbReference type="RefSeq" id="WP_379887290.1">
    <property type="nucleotide sequence ID" value="NZ_JBHSDI010000013.1"/>
</dbReference>
<name>A0ABV8QJ69_9GAMM</name>
<evidence type="ECO:0000313" key="2">
    <source>
        <dbReference type="EMBL" id="MFC4259607.1"/>
    </source>
</evidence>
<gene>
    <name evidence="2" type="ORF">ACFOZ5_11255</name>
</gene>
<feature type="transmembrane region" description="Helical" evidence="1">
    <location>
        <begin position="78"/>
        <end position="99"/>
    </location>
</feature>
<evidence type="ECO:0000256" key="1">
    <source>
        <dbReference type="SAM" id="Phobius"/>
    </source>
</evidence>
<organism evidence="2 3">
    <name type="scientific">Marinobacter lacisalsi</name>
    <dbReference type="NCBI Taxonomy" id="475979"/>
    <lineage>
        <taxon>Bacteria</taxon>
        <taxon>Pseudomonadati</taxon>
        <taxon>Pseudomonadota</taxon>
        <taxon>Gammaproteobacteria</taxon>
        <taxon>Pseudomonadales</taxon>
        <taxon>Marinobacteraceae</taxon>
        <taxon>Marinobacter</taxon>
    </lineage>
</organism>
<accession>A0ABV8QJ69</accession>
<evidence type="ECO:0000313" key="3">
    <source>
        <dbReference type="Proteomes" id="UP001595798"/>
    </source>
</evidence>
<proteinExistence type="predicted"/>